<evidence type="ECO:0000256" key="1">
    <source>
        <dbReference type="SAM" id="Phobius"/>
    </source>
</evidence>
<keyword evidence="1" id="KW-1133">Transmembrane helix</keyword>
<organism evidence="2 3">
    <name type="scientific">Natrarchaeobius chitinivorans</name>
    <dbReference type="NCBI Taxonomy" id="1679083"/>
    <lineage>
        <taxon>Archaea</taxon>
        <taxon>Methanobacteriati</taxon>
        <taxon>Methanobacteriota</taxon>
        <taxon>Stenosarchaea group</taxon>
        <taxon>Halobacteria</taxon>
        <taxon>Halobacteriales</taxon>
        <taxon>Natrialbaceae</taxon>
        <taxon>Natrarchaeobius</taxon>
    </lineage>
</organism>
<dbReference type="Proteomes" id="UP000281431">
    <property type="component" value="Unassembled WGS sequence"/>
</dbReference>
<name>A0A3N6MEZ6_NATCH</name>
<feature type="transmembrane region" description="Helical" evidence="1">
    <location>
        <begin position="74"/>
        <end position="94"/>
    </location>
</feature>
<keyword evidence="3" id="KW-1185">Reference proteome</keyword>
<dbReference type="EMBL" id="REFZ01000002">
    <property type="protein sequence ID" value="RQH02499.1"/>
    <property type="molecule type" value="Genomic_DNA"/>
</dbReference>
<evidence type="ECO:0000313" key="2">
    <source>
        <dbReference type="EMBL" id="RQH02499.1"/>
    </source>
</evidence>
<feature type="transmembrane region" description="Helical" evidence="1">
    <location>
        <begin position="7"/>
        <end position="28"/>
    </location>
</feature>
<proteinExistence type="predicted"/>
<comment type="caution">
    <text evidence="2">The sequence shown here is derived from an EMBL/GenBank/DDBJ whole genome shotgun (WGS) entry which is preliminary data.</text>
</comment>
<feature type="transmembrane region" description="Helical" evidence="1">
    <location>
        <begin position="100"/>
        <end position="121"/>
    </location>
</feature>
<accession>A0A3N6MEZ6</accession>
<dbReference type="OrthoDB" id="202653at2157"/>
<keyword evidence="1" id="KW-0812">Transmembrane</keyword>
<feature type="transmembrane region" description="Helical" evidence="1">
    <location>
        <begin position="40"/>
        <end position="62"/>
    </location>
</feature>
<dbReference type="PROSITE" id="PS51257">
    <property type="entry name" value="PROKAR_LIPOPROTEIN"/>
    <property type="match status" value="1"/>
</dbReference>
<dbReference type="AlphaFoldDB" id="A0A3N6MEZ6"/>
<protein>
    <submittedName>
        <fullName evidence="2">Uncharacterized protein</fullName>
    </submittedName>
</protein>
<sequence>MSDGRNVGGIVLLAGCVIATLLVYLVLVPRSVVADEHARALRYLVVGWLPYTLAFYMVGRLFSSPSALPTMRTADVGLGVFLVSLLVSLGLDAWGFSPELVPVAHVLQAVAIFASLALLGWGIGRRSRAIAGDE</sequence>
<keyword evidence="1" id="KW-0472">Membrane</keyword>
<reference evidence="2 3" key="1">
    <citation type="submission" date="2018-10" db="EMBL/GenBank/DDBJ databases">
        <title>Natrarchaeobius chitinivorans gen. nov., sp. nov., and Natrarchaeobius haloalkaliphilus sp. nov., alkaliphilic, chitin-utilizing haloarchaea from hypersaline alkaline lakes.</title>
        <authorList>
            <person name="Sorokin D.Y."/>
            <person name="Elcheninov A.G."/>
            <person name="Kostrikina N.A."/>
            <person name="Bale N.J."/>
            <person name="Sinninghe Damste J.S."/>
            <person name="Khijniak T.V."/>
            <person name="Kublanov I.V."/>
            <person name="Toshchakov S.V."/>
        </authorList>
    </citation>
    <scope>NUCLEOTIDE SEQUENCE [LARGE SCALE GENOMIC DNA]</scope>
    <source>
        <strain evidence="2 3">AArcht7</strain>
    </source>
</reference>
<gene>
    <name evidence="2" type="ORF">EA472_04140</name>
</gene>
<evidence type="ECO:0000313" key="3">
    <source>
        <dbReference type="Proteomes" id="UP000281431"/>
    </source>
</evidence>